<feature type="transmembrane region" description="Helical" evidence="1">
    <location>
        <begin position="6"/>
        <end position="29"/>
    </location>
</feature>
<dbReference type="PANTHER" id="PTHR39165:SF1">
    <property type="entry name" value="DUF456 DOMAIN-CONTAINING PROTEIN"/>
    <property type="match status" value="1"/>
</dbReference>
<dbReference type="Proteomes" id="UP000825679">
    <property type="component" value="Chromosome"/>
</dbReference>
<sequence>MILGGLAGTILPLLPSTPLMFAGMLLLAWHDQFIRIGWPSLVLLVVLMLISCVLDYLAGAMGAKRVGASKEAIWGALIGSIVGIMGGIPGMILGPFLGAAAGEMYARKDVMRAGQVGIASGIGMLLGAIAKVGFALAMLGAFVLAWFI</sequence>
<accession>A0ABX8ZAD2</accession>
<feature type="transmembrane region" description="Helical" evidence="1">
    <location>
        <begin position="41"/>
        <end position="61"/>
    </location>
</feature>
<proteinExistence type="predicted"/>
<protein>
    <submittedName>
        <fullName evidence="2">DUF456 family protein</fullName>
    </submittedName>
</protein>
<reference evidence="2 3" key="1">
    <citation type="submission" date="2021-08" db="EMBL/GenBank/DDBJ databases">
        <title>complete genome sequencing of Deefgea sp. D25.</title>
        <authorList>
            <person name="Bae J.-W."/>
            <person name="Gim D.-H."/>
        </authorList>
    </citation>
    <scope>NUCLEOTIDE SEQUENCE [LARGE SCALE GENOMIC DNA]</scope>
    <source>
        <strain evidence="2 3">D25</strain>
    </source>
</reference>
<gene>
    <name evidence="2" type="ORF">K4H28_12540</name>
</gene>
<name>A0ABX8ZAD2_9NEIS</name>
<dbReference type="PANTHER" id="PTHR39165">
    <property type="entry name" value="IG HYPOTHETICAL 17883"/>
    <property type="match status" value="1"/>
</dbReference>
<evidence type="ECO:0000256" key="1">
    <source>
        <dbReference type="SAM" id="Phobius"/>
    </source>
</evidence>
<keyword evidence="1" id="KW-0812">Transmembrane</keyword>
<keyword evidence="3" id="KW-1185">Reference proteome</keyword>
<evidence type="ECO:0000313" key="3">
    <source>
        <dbReference type="Proteomes" id="UP000825679"/>
    </source>
</evidence>
<feature type="transmembrane region" description="Helical" evidence="1">
    <location>
        <begin position="73"/>
        <end position="101"/>
    </location>
</feature>
<dbReference type="EMBL" id="CP081150">
    <property type="protein sequence ID" value="QZA79536.1"/>
    <property type="molecule type" value="Genomic_DNA"/>
</dbReference>
<evidence type="ECO:0000313" key="2">
    <source>
        <dbReference type="EMBL" id="QZA79536.1"/>
    </source>
</evidence>
<organism evidence="2 3">
    <name type="scientific">Deefgea tanakiae</name>
    <dbReference type="NCBI Taxonomy" id="2865840"/>
    <lineage>
        <taxon>Bacteria</taxon>
        <taxon>Pseudomonadati</taxon>
        <taxon>Pseudomonadota</taxon>
        <taxon>Betaproteobacteria</taxon>
        <taxon>Neisseriales</taxon>
        <taxon>Chitinibacteraceae</taxon>
        <taxon>Deefgea</taxon>
    </lineage>
</organism>
<keyword evidence="1" id="KW-1133">Transmembrane helix</keyword>
<keyword evidence="1" id="KW-0472">Membrane</keyword>
<feature type="transmembrane region" description="Helical" evidence="1">
    <location>
        <begin position="122"/>
        <end position="147"/>
    </location>
</feature>
<dbReference type="InterPro" id="IPR007403">
    <property type="entry name" value="DUF456"/>
</dbReference>
<dbReference type="Pfam" id="PF04306">
    <property type="entry name" value="DUF456"/>
    <property type="match status" value="1"/>
</dbReference>